<keyword evidence="3" id="KW-0547">Nucleotide-binding</keyword>
<keyword evidence="2" id="KW-0813">Transport</keyword>
<dbReference type="GO" id="GO:0016887">
    <property type="term" value="F:ATP hydrolysis activity"/>
    <property type="evidence" value="ECO:0007669"/>
    <property type="project" value="InterPro"/>
</dbReference>
<dbReference type="Pfam" id="PF00005">
    <property type="entry name" value="ABC_tran"/>
    <property type="match status" value="1"/>
</dbReference>
<dbReference type="PANTHER" id="PTHR42788:SF13">
    <property type="entry name" value="ALIPHATIC SULFONATES IMPORT ATP-BINDING PROTEIN SSUB"/>
    <property type="match status" value="1"/>
</dbReference>
<comment type="similarity">
    <text evidence="1">Belongs to the ABC transporter superfamily.</text>
</comment>
<dbReference type="PROSITE" id="PS50893">
    <property type="entry name" value="ABC_TRANSPORTER_2"/>
    <property type="match status" value="1"/>
</dbReference>
<name>A0A9X9WPF8_9PROT</name>
<dbReference type="Proteomes" id="UP000746741">
    <property type="component" value="Unassembled WGS sequence"/>
</dbReference>
<dbReference type="SMART" id="SM00382">
    <property type="entry name" value="AAA"/>
    <property type="match status" value="1"/>
</dbReference>
<dbReference type="Proteomes" id="UP001138708">
    <property type="component" value="Unassembled WGS sequence"/>
</dbReference>
<evidence type="ECO:0000313" key="8">
    <source>
        <dbReference type="Proteomes" id="UP000746741"/>
    </source>
</evidence>
<evidence type="ECO:0000313" key="9">
    <source>
        <dbReference type="Proteomes" id="UP001138708"/>
    </source>
</evidence>
<dbReference type="CDD" id="cd03293">
    <property type="entry name" value="ABC_NrtD_SsuB_transporters"/>
    <property type="match status" value="1"/>
</dbReference>
<feature type="domain" description="ABC transporter" evidence="5">
    <location>
        <begin position="4"/>
        <end position="236"/>
    </location>
</feature>
<organism evidence="6 9">
    <name type="scientific">Neoroseomonas oryzicola</name>
    <dbReference type="NCBI Taxonomy" id="535904"/>
    <lineage>
        <taxon>Bacteria</taxon>
        <taxon>Pseudomonadati</taxon>
        <taxon>Pseudomonadota</taxon>
        <taxon>Alphaproteobacteria</taxon>
        <taxon>Acetobacterales</taxon>
        <taxon>Acetobacteraceae</taxon>
        <taxon>Neoroseomonas</taxon>
    </lineage>
</organism>
<reference evidence="6" key="3">
    <citation type="journal article" date="2021" name="Syst. Appl. Microbiol.">
        <title>Roseomonas hellenica sp. nov., isolated from roots of wild-growing Alkanna tinctoria.</title>
        <authorList>
            <person name="Rat A."/>
            <person name="Naranjo H.D."/>
            <person name="Lebbe L."/>
            <person name="Cnockaert M."/>
            <person name="Krigas N."/>
            <person name="Grigoriadou K."/>
            <person name="Maloupa E."/>
            <person name="Willems A."/>
        </authorList>
    </citation>
    <scope>NUCLEOTIDE SEQUENCE</scope>
    <source>
        <strain evidence="6">LMG 31161</strain>
    </source>
</reference>
<dbReference type="RefSeq" id="WP_168040619.1">
    <property type="nucleotide sequence ID" value="NZ_JAAEDK010000086.1"/>
</dbReference>
<dbReference type="InterPro" id="IPR003593">
    <property type="entry name" value="AAA+_ATPase"/>
</dbReference>
<dbReference type="InterPro" id="IPR003439">
    <property type="entry name" value="ABC_transporter-like_ATP-bd"/>
</dbReference>
<dbReference type="GO" id="GO:0005524">
    <property type="term" value="F:ATP binding"/>
    <property type="evidence" value="ECO:0007669"/>
    <property type="project" value="UniProtKB-KW"/>
</dbReference>
<comment type="caution">
    <text evidence="6">The sequence shown here is derived from an EMBL/GenBank/DDBJ whole genome shotgun (WGS) entry which is preliminary data.</text>
</comment>
<evidence type="ECO:0000256" key="3">
    <source>
        <dbReference type="ARBA" id="ARBA00022741"/>
    </source>
</evidence>
<dbReference type="InterPro" id="IPR050166">
    <property type="entry name" value="ABC_transporter_ATP-bind"/>
</dbReference>
<proteinExistence type="inferred from homology"/>
<dbReference type="Gene3D" id="3.40.50.300">
    <property type="entry name" value="P-loop containing nucleotide triphosphate hydrolases"/>
    <property type="match status" value="1"/>
</dbReference>
<dbReference type="InterPro" id="IPR027417">
    <property type="entry name" value="P-loop_NTPase"/>
</dbReference>
<keyword evidence="4 6" id="KW-0067">ATP-binding</keyword>
<evidence type="ECO:0000256" key="2">
    <source>
        <dbReference type="ARBA" id="ARBA00022448"/>
    </source>
</evidence>
<evidence type="ECO:0000256" key="1">
    <source>
        <dbReference type="ARBA" id="ARBA00005417"/>
    </source>
</evidence>
<gene>
    <name evidence="7" type="ORF">GWK15_07245</name>
    <name evidence="6" type="ORF">GXW75_23395</name>
</gene>
<protein>
    <submittedName>
        <fullName evidence="6">ABC transporter ATP-binding protein</fullName>
    </submittedName>
</protein>
<dbReference type="SUPFAM" id="SSF52540">
    <property type="entry name" value="P-loop containing nucleoside triphosphate hydrolases"/>
    <property type="match status" value="1"/>
</dbReference>
<dbReference type="PANTHER" id="PTHR42788">
    <property type="entry name" value="TAURINE IMPORT ATP-BINDING PROTEIN-RELATED"/>
    <property type="match status" value="1"/>
</dbReference>
<dbReference type="AlphaFoldDB" id="A0A9X9WPF8"/>
<evidence type="ECO:0000313" key="7">
    <source>
        <dbReference type="EMBL" id="NKE16732.1"/>
    </source>
</evidence>
<evidence type="ECO:0000256" key="4">
    <source>
        <dbReference type="ARBA" id="ARBA00022840"/>
    </source>
</evidence>
<reference evidence="6" key="1">
    <citation type="submission" date="2020-01" db="EMBL/GenBank/DDBJ databases">
        <authorList>
            <person name="Rat A."/>
        </authorList>
    </citation>
    <scope>NUCLEOTIDE SEQUENCE</scope>
    <source>
        <strain evidence="6">LMG 31161</strain>
    </source>
</reference>
<keyword evidence="8" id="KW-1185">Reference proteome</keyword>
<sequence length="277" mass="30782">MSEIVFEGVTRRFPLPRGGEFLAIDRIDLRIEEREFVAIVGPSGCGKTTLMRMAAGLDFPTDGRVLVGGKEVTGPGPERAVVFQQFALLPWKTVRENIGFGLMCKRTPKAEADAAIARYVELMGLSGHEDSFPHQLSGGMQQRVAIARAYVMQPAALLMDEPFGALDAQTRIVMQEELVRLARRNPRTVIFITHAVDEAIYLADRVVVMGRNPGRIIETIDIRPLREDGGWEAMPIEEVMDTPAFTHMRSRIWKLLKAREQERPAAPAPIPATVPAK</sequence>
<dbReference type="PROSITE" id="PS00211">
    <property type="entry name" value="ABC_TRANSPORTER_1"/>
    <property type="match status" value="1"/>
</dbReference>
<dbReference type="EMBL" id="JAAEDK010000086">
    <property type="protein sequence ID" value="MBR0662218.1"/>
    <property type="molecule type" value="Genomic_DNA"/>
</dbReference>
<dbReference type="EMBL" id="JAAVUP010000002">
    <property type="protein sequence ID" value="NKE16732.1"/>
    <property type="molecule type" value="Genomic_DNA"/>
</dbReference>
<accession>A0A9X9WPF8</accession>
<evidence type="ECO:0000259" key="5">
    <source>
        <dbReference type="PROSITE" id="PS50893"/>
    </source>
</evidence>
<evidence type="ECO:0000313" key="6">
    <source>
        <dbReference type="EMBL" id="MBR0662218.1"/>
    </source>
</evidence>
<dbReference type="InterPro" id="IPR017871">
    <property type="entry name" value="ABC_transporter-like_CS"/>
</dbReference>
<reference evidence="7 8" key="2">
    <citation type="submission" date="2020-02" db="EMBL/GenBank/DDBJ databases">
        <authorList>
            <person name="Sun Q."/>
            <person name="Inoue M."/>
        </authorList>
    </citation>
    <scope>NUCLEOTIDE SEQUENCE [LARGE SCALE GENOMIC DNA]</scope>
    <source>
        <strain evidence="7 8">KCTC 22478</strain>
    </source>
</reference>